<reference evidence="1" key="1">
    <citation type="submission" date="2022-07" db="EMBL/GenBank/DDBJ databases">
        <title>Phylogenomic reconstructions and comparative analyses of Kickxellomycotina fungi.</title>
        <authorList>
            <person name="Reynolds N.K."/>
            <person name="Stajich J.E."/>
            <person name="Barry K."/>
            <person name="Grigoriev I.V."/>
            <person name="Crous P."/>
            <person name="Smith M.E."/>
        </authorList>
    </citation>
    <scope>NUCLEOTIDE SEQUENCE</scope>
    <source>
        <strain evidence="1">RSA 476</strain>
    </source>
</reference>
<dbReference type="SUPFAM" id="SSF52047">
    <property type="entry name" value="RNI-like"/>
    <property type="match status" value="1"/>
</dbReference>
<name>A0A9W8IEL6_9FUNG</name>
<comment type="caution">
    <text evidence="1">The sequence shown here is derived from an EMBL/GenBank/DDBJ whole genome shotgun (WGS) entry which is preliminary data.</text>
</comment>
<evidence type="ECO:0000313" key="2">
    <source>
        <dbReference type="Proteomes" id="UP001140074"/>
    </source>
</evidence>
<evidence type="ECO:0000313" key="1">
    <source>
        <dbReference type="EMBL" id="KAJ2859150.1"/>
    </source>
</evidence>
<dbReference type="Proteomes" id="UP001140074">
    <property type="component" value="Unassembled WGS sequence"/>
</dbReference>
<organism evidence="1 2">
    <name type="scientific">Coemansia aciculifera</name>
    <dbReference type="NCBI Taxonomy" id="417176"/>
    <lineage>
        <taxon>Eukaryota</taxon>
        <taxon>Fungi</taxon>
        <taxon>Fungi incertae sedis</taxon>
        <taxon>Zoopagomycota</taxon>
        <taxon>Kickxellomycotina</taxon>
        <taxon>Kickxellomycetes</taxon>
        <taxon>Kickxellales</taxon>
        <taxon>Kickxellaceae</taxon>
        <taxon>Coemansia</taxon>
    </lineage>
</organism>
<accession>A0A9W8IEL6</accession>
<dbReference type="AlphaFoldDB" id="A0A9W8IEL6"/>
<sequence length="517" mass="59650">MQFSYSRRLRECYQTHHLLTRELCILLSKSSVYSGQALERLSRAPFDGWDFRNIRKLKLQFYVPQWKQDELDRQRNERWTMLDQANTKLEYYDWLDEKYREIEERDLEAAPTVKANINEFVCRIKQMVPTLREIELEYGMHEVEQDPGNDFFDTLLGLLLHLAPRIVHRTVKYKVDVKVSLDSISNLVHIDMEASSLKPIAQLARRSAATLEHLCIIMYPSCHVSALDLVKDAGGDYVCYPRLRVLKLENCSDLNPPRRPVYTSMVPFPILRTLSLVGRYPFDDDVLFRGNAATLESLVIKADQEDVAGLIELGGLTPTSHPKLQCVKVLYKKDCGLGPFASYTDYLRLLLSIAPIAAVWSLPYNEPWPDSSMISIFGDYPNIQVLGLPEVYLSLWDAITLVKSLPLLSDLHCRTSYHIQLPANVKEKGLPAHVLSKYAPMGQRFRCWHITETCQSVTTTARCVLLLALICPNFDYCAPPKKEFREYMDKLKMTIDSDGFKDYAPRLQRFLFSKWGY</sequence>
<gene>
    <name evidence="1" type="ORF">GGH94_006259</name>
</gene>
<protein>
    <recommendedName>
        <fullName evidence="3">F-box domain-containing protein</fullName>
    </recommendedName>
</protein>
<keyword evidence="2" id="KW-1185">Reference proteome</keyword>
<proteinExistence type="predicted"/>
<evidence type="ECO:0008006" key="3">
    <source>
        <dbReference type="Google" id="ProtNLM"/>
    </source>
</evidence>
<dbReference type="EMBL" id="JANBUY010000426">
    <property type="protein sequence ID" value="KAJ2859150.1"/>
    <property type="molecule type" value="Genomic_DNA"/>
</dbReference>